<proteinExistence type="predicted"/>
<gene>
    <name evidence="1" type="ORF">PHYBOEH_005921</name>
</gene>
<name>A0A8T1WNR0_9STRA</name>
<reference evidence="1" key="1">
    <citation type="submission" date="2021-02" db="EMBL/GenBank/DDBJ databases">
        <authorList>
            <person name="Palmer J.M."/>
        </authorList>
    </citation>
    <scope>NUCLEOTIDE SEQUENCE</scope>
    <source>
        <strain evidence="1">SCRP23</strain>
    </source>
</reference>
<dbReference type="EMBL" id="JAGDFL010000308">
    <property type="protein sequence ID" value="KAG7393998.1"/>
    <property type="molecule type" value="Genomic_DNA"/>
</dbReference>
<evidence type="ECO:0000313" key="1">
    <source>
        <dbReference type="EMBL" id="KAG7393998.1"/>
    </source>
</evidence>
<accession>A0A8T1WNR0</accession>
<organism evidence="1 2">
    <name type="scientific">Phytophthora boehmeriae</name>
    <dbReference type="NCBI Taxonomy" id="109152"/>
    <lineage>
        <taxon>Eukaryota</taxon>
        <taxon>Sar</taxon>
        <taxon>Stramenopiles</taxon>
        <taxon>Oomycota</taxon>
        <taxon>Peronosporomycetes</taxon>
        <taxon>Peronosporales</taxon>
        <taxon>Peronosporaceae</taxon>
        <taxon>Phytophthora</taxon>
    </lineage>
</organism>
<keyword evidence="2" id="KW-1185">Reference proteome</keyword>
<evidence type="ECO:0000313" key="2">
    <source>
        <dbReference type="Proteomes" id="UP000693981"/>
    </source>
</evidence>
<dbReference type="AlphaFoldDB" id="A0A8T1WNR0"/>
<comment type="caution">
    <text evidence="1">The sequence shown here is derived from an EMBL/GenBank/DDBJ whole genome shotgun (WGS) entry which is preliminary data.</text>
</comment>
<dbReference type="Proteomes" id="UP000693981">
    <property type="component" value="Unassembled WGS sequence"/>
</dbReference>
<sequence length="124" mass="14650">METAGYYTGRSLNFVGCEELLRYSAIKSRFDKVVEEKIQSEDEYFNLLVSLSEYSFSAFNKDAIHYDDLNHISYDITKSDGTFNNLFHYDYENNINYEFIYSCLANPLVRNPVYDHYCSTHKQQ</sequence>
<protein>
    <submittedName>
        <fullName evidence="1">Uncharacterized protein</fullName>
    </submittedName>
</protein>